<dbReference type="CDD" id="cd06225">
    <property type="entry name" value="HAMP"/>
    <property type="match status" value="1"/>
</dbReference>
<sequence>MLTKLKIGQRLALAFGLLLALLCAMAAVAAFQMSRLADNARYYTINLVPSYETEHAVSLALGDLRRLENRHILLNDPAHMDQVEAKLAEQNKLISTLLDKYEKDLVSDDRDRQLLGDVRKAVGAYDATWTNLKQLSRATVTDPSKTQEATKYLVGPSATAYDVAHAAIGAWWDYNVKLSQEQTTTAEATYSSAKLVLGTMVLVALGLGIGAAVLITRSIVRPIRRAVDVAAAVAQGDLSQRIEAEGRDETGDLMRSLGQMNDSLNRIVSQVRAGSDSIATGSSQIASGNADLSQRTEEQASNLQQTAASMEQLSSTVKQNAETAKEANRMAGAASDAAAQGGALVGTVVTTMQDIAQSSRKIAEIIGTIDGIAFQTNILALNAAVEAARAGEQGRGFAVVASEVRNLASRSAEAAKEIKSLIGASVEKVEIGTRQVD</sequence>
<evidence type="ECO:0000256" key="2">
    <source>
        <dbReference type="ARBA" id="ARBA00029447"/>
    </source>
</evidence>
<feature type="transmembrane region" description="Helical" evidence="4">
    <location>
        <begin position="195"/>
        <end position="215"/>
    </location>
</feature>
<evidence type="ECO:0000313" key="9">
    <source>
        <dbReference type="Proteomes" id="UP001041814"/>
    </source>
</evidence>
<evidence type="ECO:0000313" key="8">
    <source>
        <dbReference type="EMBL" id="MBK1714869.1"/>
    </source>
</evidence>
<feature type="signal peptide" evidence="5">
    <location>
        <begin position="1"/>
        <end position="26"/>
    </location>
</feature>
<evidence type="ECO:0000256" key="4">
    <source>
        <dbReference type="SAM" id="Phobius"/>
    </source>
</evidence>
<keyword evidence="1" id="KW-0488">Methylation</keyword>
<keyword evidence="4" id="KW-1133">Transmembrane helix</keyword>
<accession>A0ABS1DYQ0</accession>
<dbReference type="SUPFAM" id="SSF58104">
    <property type="entry name" value="Methyl-accepting chemotaxis protein (MCP) signaling domain"/>
    <property type="match status" value="1"/>
</dbReference>
<dbReference type="Proteomes" id="UP001041814">
    <property type="component" value="Unassembled WGS sequence"/>
</dbReference>
<reference evidence="8" key="1">
    <citation type="submission" date="2017-08" db="EMBL/GenBank/DDBJ databases">
        <authorList>
            <person name="Imhoff J.F."/>
            <person name="Rahn T."/>
            <person name="Kuenzel S."/>
            <person name="Neulinger S.C."/>
        </authorList>
    </citation>
    <scope>NUCLEOTIDE SEQUENCE</scope>
    <source>
        <strain evidence="8">IM 151</strain>
    </source>
</reference>
<keyword evidence="3" id="KW-0807">Transducer</keyword>
<feature type="domain" description="HAMP" evidence="7">
    <location>
        <begin position="217"/>
        <end position="269"/>
    </location>
</feature>
<dbReference type="PROSITE" id="PS50111">
    <property type="entry name" value="CHEMOTAXIS_TRANSDUC_2"/>
    <property type="match status" value="1"/>
</dbReference>
<dbReference type="Pfam" id="PF00015">
    <property type="entry name" value="MCPsignal"/>
    <property type="match status" value="1"/>
</dbReference>
<dbReference type="PROSITE" id="PS50885">
    <property type="entry name" value="HAMP"/>
    <property type="match status" value="1"/>
</dbReference>
<dbReference type="InterPro" id="IPR004089">
    <property type="entry name" value="MCPsignal_dom"/>
</dbReference>
<dbReference type="Gene3D" id="1.10.287.950">
    <property type="entry name" value="Methyl-accepting chemotaxis protein"/>
    <property type="match status" value="1"/>
</dbReference>
<comment type="similarity">
    <text evidence="2">Belongs to the methyl-accepting chemotaxis (MCP) protein family.</text>
</comment>
<dbReference type="RefSeq" id="WP_200379622.1">
    <property type="nucleotide sequence ID" value="NZ_NRRU01000084.1"/>
</dbReference>
<dbReference type="PANTHER" id="PTHR43531">
    <property type="entry name" value="PROTEIN ICFG"/>
    <property type="match status" value="1"/>
</dbReference>
<reference evidence="8" key="2">
    <citation type="journal article" date="2020" name="Microorganisms">
        <title>Osmotic Adaptation and Compatible Solute Biosynthesis of Phototrophic Bacteria as Revealed from Genome Analyses.</title>
        <authorList>
            <person name="Imhoff J.F."/>
            <person name="Rahn T."/>
            <person name="Kunzel S."/>
            <person name="Keller A."/>
            <person name="Neulinger S.C."/>
        </authorList>
    </citation>
    <scope>NUCLEOTIDE SEQUENCE</scope>
    <source>
        <strain evidence="8">IM 151</strain>
    </source>
</reference>
<keyword evidence="5" id="KW-0732">Signal</keyword>
<keyword evidence="4" id="KW-0472">Membrane</keyword>
<feature type="non-terminal residue" evidence="8">
    <location>
        <position position="437"/>
    </location>
</feature>
<dbReference type="InterPro" id="IPR003660">
    <property type="entry name" value="HAMP_dom"/>
</dbReference>
<comment type="caution">
    <text evidence="8">The sequence shown here is derived from an EMBL/GenBank/DDBJ whole genome shotgun (WGS) entry which is preliminary data.</text>
</comment>
<dbReference type="Pfam" id="PF00672">
    <property type="entry name" value="HAMP"/>
    <property type="match status" value="1"/>
</dbReference>
<dbReference type="SMART" id="SM00283">
    <property type="entry name" value="MA"/>
    <property type="match status" value="1"/>
</dbReference>
<keyword evidence="9" id="KW-1185">Reference proteome</keyword>
<dbReference type="InterPro" id="IPR024478">
    <property type="entry name" value="HlyB_4HB_MCP"/>
</dbReference>
<feature type="domain" description="Methyl-accepting transducer" evidence="6">
    <location>
        <begin position="274"/>
        <end position="437"/>
    </location>
</feature>
<proteinExistence type="inferred from homology"/>
<evidence type="ECO:0000256" key="5">
    <source>
        <dbReference type="SAM" id="SignalP"/>
    </source>
</evidence>
<dbReference type="PANTHER" id="PTHR43531:SF14">
    <property type="entry name" value="METHYL-ACCEPTING CHEMOTAXIS PROTEIN I-RELATED"/>
    <property type="match status" value="1"/>
</dbReference>
<evidence type="ECO:0000259" key="7">
    <source>
        <dbReference type="PROSITE" id="PS50885"/>
    </source>
</evidence>
<protein>
    <submittedName>
        <fullName evidence="8">Methyl-accepting chemotaxis protein</fullName>
    </submittedName>
</protein>
<name>A0ABS1DYQ0_RUBGE</name>
<dbReference type="Pfam" id="PF12729">
    <property type="entry name" value="4HB_MCP_1"/>
    <property type="match status" value="1"/>
</dbReference>
<organism evidence="8 9">
    <name type="scientific">Rubrivivax gelatinosus</name>
    <name type="common">Rhodocyclus gelatinosus</name>
    <name type="synonym">Rhodopseudomonas gelatinosa</name>
    <dbReference type="NCBI Taxonomy" id="28068"/>
    <lineage>
        <taxon>Bacteria</taxon>
        <taxon>Pseudomonadati</taxon>
        <taxon>Pseudomonadota</taxon>
        <taxon>Betaproteobacteria</taxon>
        <taxon>Burkholderiales</taxon>
        <taxon>Sphaerotilaceae</taxon>
        <taxon>Rubrivivax</taxon>
    </lineage>
</organism>
<evidence type="ECO:0000256" key="1">
    <source>
        <dbReference type="ARBA" id="ARBA00022481"/>
    </source>
</evidence>
<dbReference type="EMBL" id="NRRU01000084">
    <property type="protein sequence ID" value="MBK1714869.1"/>
    <property type="molecule type" value="Genomic_DNA"/>
</dbReference>
<evidence type="ECO:0000256" key="3">
    <source>
        <dbReference type="PROSITE-ProRule" id="PRU00284"/>
    </source>
</evidence>
<feature type="chain" id="PRO_5045480401" evidence="5">
    <location>
        <begin position="27"/>
        <end position="437"/>
    </location>
</feature>
<evidence type="ECO:0000259" key="6">
    <source>
        <dbReference type="PROSITE" id="PS50111"/>
    </source>
</evidence>
<dbReference type="InterPro" id="IPR051310">
    <property type="entry name" value="MCP_chemotaxis"/>
</dbReference>
<gene>
    <name evidence="8" type="ORF">CKO43_19085</name>
</gene>
<dbReference type="SMART" id="SM00304">
    <property type="entry name" value="HAMP"/>
    <property type="match status" value="1"/>
</dbReference>
<keyword evidence="4" id="KW-0812">Transmembrane</keyword>